<dbReference type="InParanoid" id="E2AM07"/>
<keyword evidence="2" id="KW-0227">DNA damage</keyword>
<feature type="region of interest" description="Disordered" evidence="4">
    <location>
        <begin position="116"/>
        <end position="135"/>
    </location>
</feature>
<gene>
    <name evidence="6" type="ORF">EAG_10315</name>
</gene>
<dbReference type="InterPro" id="IPR033316">
    <property type="entry name" value="RBBP8-like"/>
</dbReference>
<dbReference type="Pfam" id="PF08573">
    <property type="entry name" value="SAE2"/>
    <property type="match status" value="1"/>
</dbReference>
<dbReference type="GO" id="GO:0010792">
    <property type="term" value="P:DNA double-strand break processing involved in repair via single-strand annealing"/>
    <property type="evidence" value="ECO:0007669"/>
    <property type="project" value="TreeGrafter"/>
</dbReference>
<evidence type="ECO:0000256" key="3">
    <source>
        <dbReference type="ARBA" id="ARBA00023242"/>
    </source>
</evidence>
<dbReference type="KEGG" id="cfo:105253931"/>
<feature type="domain" description="DNA endonuclease activator Ctp1 C-terminal" evidence="5">
    <location>
        <begin position="508"/>
        <end position="544"/>
    </location>
</feature>
<comment type="subcellular location">
    <subcellularLocation>
        <location evidence="1">Nucleus</location>
    </subcellularLocation>
</comment>
<dbReference type="GO" id="GO:0005634">
    <property type="term" value="C:nucleus"/>
    <property type="evidence" value="ECO:0007669"/>
    <property type="project" value="UniProtKB-SubCell"/>
</dbReference>
<protein>
    <submittedName>
        <fullName evidence="6">Retinoblastoma-binding protein 8</fullName>
    </submittedName>
</protein>
<dbReference type="OMA" id="CSRHRTK"/>
<reference evidence="6 7" key="1">
    <citation type="journal article" date="2010" name="Science">
        <title>Genomic comparison of the ants Camponotus floridanus and Harpegnathos saltator.</title>
        <authorList>
            <person name="Bonasio R."/>
            <person name="Zhang G."/>
            <person name="Ye C."/>
            <person name="Mutti N.S."/>
            <person name="Fang X."/>
            <person name="Qin N."/>
            <person name="Donahue G."/>
            <person name="Yang P."/>
            <person name="Li Q."/>
            <person name="Li C."/>
            <person name="Zhang P."/>
            <person name="Huang Z."/>
            <person name="Berger S.L."/>
            <person name="Reinberg D."/>
            <person name="Wang J."/>
            <person name="Liebig J."/>
        </authorList>
    </citation>
    <scope>NUCLEOTIDE SEQUENCE [LARGE SCALE GENOMIC DNA]</scope>
    <source>
        <strain evidence="7">C129</strain>
    </source>
</reference>
<organism evidence="7">
    <name type="scientific">Camponotus floridanus</name>
    <name type="common">Florida carpenter ant</name>
    <dbReference type="NCBI Taxonomy" id="104421"/>
    <lineage>
        <taxon>Eukaryota</taxon>
        <taxon>Metazoa</taxon>
        <taxon>Ecdysozoa</taxon>
        <taxon>Arthropoda</taxon>
        <taxon>Hexapoda</taxon>
        <taxon>Insecta</taxon>
        <taxon>Pterygota</taxon>
        <taxon>Neoptera</taxon>
        <taxon>Endopterygota</taxon>
        <taxon>Hymenoptera</taxon>
        <taxon>Apocrita</taxon>
        <taxon>Aculeata</taxon>
        <taxon>Formicoidea</taxon>
        <taxon>Formicidae</taxon>
        <taxon>Formicinae</taxon>
        <taxon>Camponotus</taxon>
    </lineage>
</organism>
<evidence type="ECO:0000313" key="7">
    <source>
        <dbReference type="Proteomes" id="UP000000311"/>
    </source>
</evidence>
<accession>E2AM07</accession>
<evidence type="ECO:0000256" key="2">
    <source>
        <dbReference type="ARBA" id="ARBA00022763"/>
    </source>
</evidence>
<keyword evidence="3" id="KW-0539">Nucleus</keyword>
<evidence type="ECO:0000256" key="4">
    <source>
        <dbReference type="SAM" id="MobiDB-lite"/>
    </source>
</evidence>
<proteinExistence type="predicted"/>
<dbReference type="PANTHER" id="PTHR15107">
    <property type="entry name" value="RETINOBLASTOMA BINDING PROTEIN 8"/>
    <property type="match status" value="1"/>
</dbReference>
<evidence type="ECO:0000256" key="1">
    <source>
        <dbReference type="ARBA" id="ARBA00004123"/>
    </source>
</evidence>
<dbReference type="GO" id="GO:0003684">
    <property type="term" value="F:damaged DNA binding"/>
    <property type="evidence" value="ECO:0007669"/>
    <property type="project" value="TreeGrafter"/>
</dbReference>
<keyword evidence="7" id="KW-1185">Reference proteome</keyword>
<name>E2AM07_CAMFO</name>
<evidence type="ECO:0000313" key="6">
    <source>
        <dbReference type="EMBL" id="EFN65527.1"/>
    </source>
</evidence>
<dbReference type="InterPro" id="IPR013882">
    <property type="entry name" value="Ctp1_C"/>
</dbReference>
<sequence>MSTFLQFNCLIHDEVARKAIENYMGILQEAFQQYQNLWEKYIKLQEKYEQCNVHSSFQVTDNPCTEIKDELLTPQRQLNDDIIAQEEKTSLLELDTLNVDSVNFKSNIEADSSLCSKESSCEDTDNESPSKSPVFSRKCPRIGSISVKKFARSPKPASIYNNLMSDMNIHSSSKKVPSKYNKKLEISTSQHVETTFLPDGRRLKQSRLVFHPIKCNEETEPLNVQKHKPDSILSKIEQKSIEDISVIKAFIATENNITDTNEIFDDVTKISPTQKNITSKIMKNNVADTNETFEDIIEISPTQRNITFNNKITHRLRLKRKTSAIKNSSSKYKCHNPVSSIAPKIMIDAIDFALCSSPEHTLIEINDNPKLIGNTSNTVVNTRKDKSNVSNLSPIKMCNETNVQIKKEDESIIKVQNIAEKKNAFIYEDENFCLSAKLAINKNDTDDFSLYDIENKPPGKKALLAKFDVLPTKKENSEQINMRCKADRARLNGWDCWECEEYYKNLLLSKDELQKRKNQCSRHRHKYERPNTPEGFWDPEFPETLSSTYRRNKI</sequence>
<dbReference type="Proteomes" id="UP000000311">
    <property type="component" value="Unassembled WGS sequence"/>
</dbReference>
<dbReference type="PANTHER" id="PTHR15107:SF0">
    <property type="entry name" value="DNA ENDONUCLEASE ACTIVATOR CTP1 C-TERMINAL DOMAIN-CONTAINING PROTEIN"/>
    <property type="match status" value="1"/>
</dbReference>
<dbReference type="EMBL" id="GL440703">
    <property type="protein sequence ID" value="EFN65527.1"/>
    <property type="molecule type" value="Genomic_DNA"/>
</dbReference>
<dbReference type="OrthoDB" id="5801062at2759"/>
<dbReference type="AlphaFoldDB" id="E2AM07"/>
<dbReference type="STRING" id="104421.E2AM07"/>
<evidence type="ECO:0000259" key="5">
    <source>
        <dbReference type="Pfam" id="PF08573"/>
    </source>
</evidence>